<evidence type="ECO:0000256" key="3">
    <source>
        <dbReference type="ARBA" id="ARBA00012438"/>
    </source>
</evidence>
<keyword evidence="15" id="KW-1185">Reference proteome</keyword>
<dbReference type="PRINTS" id="PR00344">
    <property type="entry name" value="BCTRLSENSOR"/>
</dbReference>
<protein>
    <recommendedName>
        <fullName evidence="3">histidine kinase</fullName>
        <ecNumber evidence="3">2.7.13.3</ecNumber>
    </recommendedName>
</protein>
<keyword evidence="7 14" id="KW-0418">Kinase</keyword>
<dbReference type="GO" id="GO:0000155">
    <property type="term" value="F:phosphorelay sensor kinase activity"/>
    <property type="evidence" value="ECO:0007669"/>
    <property type="project" value="InterPro"/>
</dbReference>
<dbReference type="PROSITE" id="PS50885">
    <property type="entry name" value="HAMP"/>
    <property type="match status" value="1"/>
</dbReference>
<dbReference type="InterPro" id="IPR003660">
    <property type="entry name" value="HAMP_dom"/>
</dbReference>
<feature type="domain" description="HAMP" evidence="13">
    <location>
        <begin position="435"/>
        <end position="487"/>
    </location>
</feature>
<keyword evidence="9" id="KW-0902">Two-component regulatory system</keyword>
<dbReference type="EC" id="2.7.13.3" evidence="3"/>
<dbReference type="Pfam" id="PF00512">
    <property type="entry name" value="HisKA"/>
    <property type="match status" value="1"/>
</dbReference>
<dbReference type="PANTHER" id="PTHR43711:SF1">
    <property type="entry name" value="HISTIDINE KINASE 1"/>
    <property type="match status" value="1"/>
</dbReference>
<evidence type="ECO:0000256" key="1">
    <source>
        <dbReference type="ARBA" id="ARBA00000085"/>
    </source>
</evidence>
<dbReference type="InterPro" id="IPR036097">
    <property type="entry name" value="HisK_dim/P_sf"/>
</dbReference>
<dbReference type="Pfam" id="PF00672">
    <property type="entry name" value="HAMP"/>
    <property type="match status" value="1"/>
</dbReference>
<keyword evidence="11" id="KW-0472">Membrane</keyword>
<feature type="transmembrane region" description="Helical" evidence="11">
    <location>
        <begin position="28"/>
        <end position="52"/>
    </location>
</feature>
<comment type="caution">
    <text evidence="14">The sequence shown here is derived from an EMBL/GenBank/DDBJ whole genome shotgun (WGS) entry which is preliminary data.</text>
</comment>
<organism evidence="14 15">
    <name type="scientific">Streptomonospora nanhaiensis</name>
    <dbReference type="NCBI Taxonomy" id="1323731"/>
    <lineage>
        <taxon>Bacteria</taxon>
        <taxon>Bacillati</taxon>
        <taxon>Actinomycetota</taxon>
        <taxon>Actinomycetes</taxon>
        <taxon>Streptosporangiales</taxon>
        <taxon>Nocardiopsidaceae</taxon>
        <taxon>Streptomonospora</taxon>
    </lineage>
</organism>
<dbReference type="EMBL" id="JACCFO010000001">
    <property type="protein sequence ID" value="NYI98727.1"/>
    <property type="molecule type" value="Genomic_DNA"/>
</dbReference>
<evidence type="ECO:0000259" key="13">
    <source>
        <dbReference type="PROSITE" id="PS50885"/>
    </source>
</evidence>
<evidence type="ECO:0000313" key="15">
    <source>
        <dbReference type="Proteomes" id="UP000575985"/>
    </source>
</evidence>
<dbReference type="CDD" id="cd06225">
    <property type="entry name" value="HAMP"/>
    <property type="match status" value="1"/>
</dbReference>
<dbReference type="SMART" id="SM00304">
    <property type="entry name" value="HAMP"/>
    <property type="match status" value="1"/>
</dbReference>
<dbReference type="PANTHER" id="PTHR43711">
    <property type="entry name" value="TWO-COMPONENT HISTIDINE KINASE"/>
    <property type="match status" value="1"/>
</dbReference>
<evidence type="ECO:0000256" key="8">
    <source>
        <dbReference type="ARBA" id="ARBA00022989"/>
    </source>
</evidence>
<dbReference type="InterPro" id="IPR036890">
    <property type="entry name" value="HATPase_C_sf"/>
</dbReference>
<dbReference type="SMART" id="SM00388">
    <property type="entry name" value="HisKA"/>
    <property type="match status" value="1"/>
</dbReference>
<feature type="region of interest" description="Disordered" evidence="10">
    <location>
        <begin position="259"/>
        <end position="368"/>
    </location>
</feature>
<dbReference type="RefSeq" id="WP_338119824.1">
    <property type="nucleotide sequence ID" value="NZ_JACCFO010000001.1"/>
</dbReference>
<dbReference type="SMART" id="SM00387">
    <property type="entry name" value="HATPase_c"/>
    <property type="match status" value="1"/>
</dbReference>
<dbReference type="GO" id="GO:0005886">
    <property type="term" value="C:plasma membrane"/>
    <property type="evidence" value="ECO:0007669"/>
    <property type="project" value="UniProtKB-SubCell"/>
</dbReference>
<dbReference type="AlphaFoldDB" id="A0A853BW69"/>
<dbReference type="Pfam" id="PF02518">
    <property type="entry name" value="HATPase_c"/>
    <property type="match status" value="1"/>
</dbReference>
<comment type="catalytic activity">
    <reaction evidence="1">
        <text>ATP + protein L-histidine = ADP + protein N-phospho-L-histidine.</text>
        <dbReference type="EC" id="2.7.13.3"/>
    </reaction>
</comment>
<proteinExistence type="predicted"/>
<evidence type="ECO:0000256" key="9">
    <source>
        <dbReference type="ARBA" id="ARBA00023012"/>
    </source>
</evidence>
<comment type="subcellular location">
    <subcellularLocation>
        <location evidence="2">Cell membrane</location>
    </subcellularLocation>
</comment>
<evidence type="ECO:0000256" key="10">
    <source>
        <dbReference type="SAM" id="MobiDB-lite"/>
    </source>
</evidence>
<dbReference type="SUPFAM" id="SSF55874">
    <property type="entry name" value="ATPase domain of HSP90 chaperone/DNA topoisomerase II/histidine kinase"/>
    <property type="match status" value="1"/>
</dbReference>
<dbReference type="CDD" id="cd00082">
    <property type="entry name" value="HisKA"/>
    <property type="match status" value="1"/>
</dbReference>
<feature type="compositionally biased region" description="Pro residues" evidence="10">
    <location>
        <begin position="290"/>
        <end position="299"/>
    </location>
</feature>
<dbReference type="InterPro" id="IPR003661">
    <property type="entry name" value="HisK_dim/P_dom"/>
</dbReference>
<dbReference type="CDD" id="cd00075">
    <property type="entry name" value="HATPase"/>
    <property type="match status" value="1"/>
</dbReference>
<accession>A0A853BW69</accession>
<dbReference type="Gene3D" id="1.10.287.130">
    <property type="match status" value="1"/>
</dbReference>
<evidence type="ECO:0000256" key="2">
    <source>
        <dbReference type="ARBA" id="ARBA00004236"/>
    </source>
</evidence>
<dbReference type="Proteomes" id="UP000575985">
    <property type="component" value="Unassembled WGS sequence"/>
</dbReference>
<name>A0A853BW69_9ACTN</name>
<evidence type="ECO:0000256" key="6">
    <source>
        <dbReference type="ARBA" id="ARBA00022692"/>
    </source>
</evidence>
<dbReference type="InterPro" id="IPR004358">
    <property type="entry name" value="Sig_transdc_His_kin-like_C"/>
</dbReference>
<keyword evidence="5 14" id="KW-0808">Transferase</keyword>
<gene>
    <name evidence="14" type="ORF">HNR12_005004</name>
</gene>
<evidence type="ECO:0000256" key="7">
    <source>
        <dbReference type="ARBA" id="ARBA00022777"/>
    </source>
</evidence>
<dbReference type="Gene3D" id="6.10.340.10">
    <property type="match status" value="1"/>
</dbReference>
<keyword evidence="4" id="KW-0597">Phosphoprotein</keyword>
<keyword evidence="6 11" id="KW-0812">Transmembrane</keyword>
<evidence type="ECO:0000259" key="12">
    <source>
        <dbReference type="PROSITE" id="PS50109"/>
    </source>
</evidence>
<dbReference type="FunFam" id="3.30.565.10:FF:000006">
    <property type="entry name" value="Sensor histidine kinase WalK"/>
    <property type="match status" value="1"/>
</dbReference>
<reference evidence="14 15" key="1">
    <citation type="submission" date="2020-07" db="EMBL/GenBank/DDBJ databases">
        <title>Sequencing the genomes of 1000 actinobacteria strains.</title>
        <authorList>
            <person name="Klenk H.-P."/>
        </authorList>
    </citation>
    <scope>NUCLEOTIDE SEQUENCE [LARGE SCALE GENOMIC DNA]</scope>
    <source>
        <strain evidence="14 15">DSM 45927</strain>
    </source>
</reference>
<evidence type="ECO:0000256" key="5">
    <source>
        <dbReference type="ARBA" id="ARBA00022679"/>
    </source>
</evidence>
<dbReference type="SUPFAM" id="SSF47384">
    <property type="entry name" value="Homodimeric domain of signal transducing histidine kinase"/>
    <property type="match status" value="1"/>
</dbReference>
<evidence type="ECO:0000256" key="4">
    <source>
        <dbReference type="ARBA" id="ARBA00022553"/>
    </source>
</evidence>
<dbReference type="Gene3D" id="3.30.565.10">
    <property type="entry name" value="Histidine kinase-like ATPase, C-terminal domain"/>
    <property type="match status" value="1"/>
</dbReference>
<dbReference type="InterPro" id="IPR005467">
    <property type="entry name" value="His_kinase_dom"/>
</dbReference>
<keyword evidence="8 11" id="KW-1133">Transmembrane helix</keyword>
<evidence type="ECO:0000256" key="11">
    <source>
        <dbReference type="SAM" id="Phobius"/>
    </source>
</evidence>
<dbReference type="InterPro" id="IPR003594">
    <property type="entry name" value="HATPase_dom"/>
</dbReference>
<evidence type="ECO:0000313" key="14">
    <source>
        <dbReference type="EMBL" id="NYI98727.1"/>
    </source>
</evidence>
<dbReference type="InterPro" id="IPR050736">
    <property type="entry name" value="Sensor_HK_Regulatory"/>
</dbReference>
<dbReference type="PROSITE" id="PS50109">
    <property type="entry name" value="HIS_KIN"/>
    <property type="match status" value="1"/>
</dbReference>
<sequence>MRRRREGARRRGAVPRGARVRGALRHSLLGRLLTTSVVVAVCSITATAWLAVEGTSESISVEQGQTLTIDTRIHDELVAHAATHPEWRGVDDVVEELAEDTGRRIALTTENRRLIADSAAGGTPLPARTASVVDPLAVDLTLAAEDADRIDPRAVGPFALPEDERGRLRRIAESGADCLGVRFGMAAETETAPSGRPFVTVPDGPVTEPEWAACELAELEDPTDTERAALAELNRLIAPCAREHGLRVRARIDAATGAPAAVVEPPAPPEVGSGAADEARPPEVADSPPGDDPSAPPGAPSSAPEPVEEYPWPGMSDPGAPQEDTAATPEPPEADGAAPVATPVPEETPERSADPAAQPYGSAAELDPRAADCFDSGRRRQLDPYTAPAALLFIGDPEPRAEGGLELSREGLLRVTGVVLLVLLLTVGVSAAVAARLVRPVRDLTDAVRRMRAGAGSPRVPVRDSGEIGRLAEAFNEMSEHLERLEAQRRAMVSDVSHELRTPLSNLRGWLEAAQDGVAELEPERTALLVEQTILLQRIIDDLQDLALAEAGKLTLVPEPLDARDLVEQAVAGHRLAAASAEVELVAAAPADEVVLVADRVRMLQVLGNLLGNAVRHTPAGGRVTVRARAEDDSAVIEVADTGTGISPEHLPNVFDRFWRADKSRSRQTGGSGLGLAIVRNLVELHGGTVAVASAPGEGAVFTLRLPRGGTEPTAEPD</sequence>
<feature type="domain" description="Histidine kinase" evidence="12">
    <location>
        <begin position="495"/>
        <end position="710"/>
    </location>
</feature>
<dbReference type="SUPFAM" id="SSF158472">
    <property type="entry name" value="HAMP domain-like"/>
    <property type="match status" value="1"/>
</dbReference>
<feature type="compositionally biased region" description="Low complexity" evidence="10">
    <location>
        <begin position="259"/>
        <end position="276"/>
    </location>
</feature>